<proteinExistence type="predicted"/>
<name>A0A378RIX4_MYROD</name>
<accession>A0A378RIX4</accession>
<reference evidence="1 2" key="1">
    <citation type="submission" date="2018-06" db="EMBL/GenBank/DDBJ databases">
        <authorList>
            <consortium name="Pathogen Informatics"/>
            <person name="Doyle S."/>
        </authorList>
    </citation>
    <scope>NUCLEOTIDE SEQUENCE [LARGE SCALE GENOMIC DNA]</scope>
    <source>
        <strain evidence="1 2">NCTC11179</strain>
    </source>
</reference>
<protein>
    <submittedName>
        <fullName evidence="1">Uncharacterized protein</fullName>
    </submittedName>
</protein>
<keyword evidence="2" id="KW-1185">Reference proteome</keyword>
<dbReference type="RefSeq" id="WP_115091609.1">
    <property type="nucleotide sequence ID" value="NZ_CP068107.1"/>
</dbReference>
<gene>
    <name evidence="1" type="ORF">NCTC11179_00533</name>
</gene>
<organism evidence="1 2">
    <name type="scientific">Myroides odoratus</name>
    <name type="common">Flavobacterium odoratum</name>
    <dbReference type="NCBI Taxonomy" id="256"/>
    <lineage>
        <taxon>Bacteria</taxon>
        <taxon>Pseudomonadati</taxon>
        <taxon>Bacteroidota</taxon>
        <taxon>Flavobacteriia</taxon>
        <taxon>Flavobacteriales</taxon>
        <taxon>Flavobacteriaceae</taxon>
        <taxon>Myroides</taxon>
    </lineage>
</organism>
<evidence type="ECO:0000313" key="1">
    <source>
        <dbReference type="EMBL" id="STZ27006.1"/>
    </source>
</evidence>
<dbReference type="EMBL" id="UGQL01000001">
    <property type="protein sequence ID" value="STZ27006.1"/>
    <property type="molecule type" value="Genomic_DNA"/>
</dbReference>
<dbReference type="Proteomes" id="UP000255024">
    <property type="component" value="Unassembled WGS sequence"/>
</dbReference>
<dbReference type="AlphaFoldDB" id="A0A378RIX4"/>
<sequence>MKTSELTTQIQLFLDFNEPIVLQVYAIIGENLELIPLFLTRDEATHLSSLYSNQLSKLLKKNEHHLDASDGSISDIFFQGQGFLKGDKTLNNSDLPTVKYLLIELKKENQEVQMLKKITHKQLIEGRHQQLITPVPKIRQRNVLDLTPKVKAISMNNHTFIA</sequence>
<evidence type="ECO:0000313" key="2">
    <source>
        <dbReference type="Proteomes" id="UP000255024"/>
    </source>
</evidence>